<feature type="region of interest" description="Disordered" evidence="1">
    <location>
        <begin position="89"/>
        <end position="132"/>
    </location>
</feature>
<sequence>MLSTISKHQRTLFRSPQKTIPGIIDKTKRDKADVAFPLGEALKITPRAPSLSDDVMLRRKKRHKQEKECETSVDVAECFRGTKRAASADVTRSYSSVSSSSPSSLYSNQPRRRACDLATKAKREKRDKVKER</sequence>
<dbReference type="EMBL" id="AZBU02000003">
    <property type="protein sequence ID" value="TKR87617.1"/>
    <property type="molecule type" value="Genomic_DNA"/>
</dbReference>
<evidence type="ECO:0000313" key="2">
    <source>
        <dbReference type="EMBL" id="TKR87617.1"/>
    </source>
</evidence>
<organism evidence="2 3">
    <name type="scientific">Steinernema carpocapsae</name>
    <name type="common">Entomopathogenic nematode</name>
    <dbReference type="NCBI Taxonomy" id="34508"/>
    <lineage>
        <taxon>Eukaryota</taxon>
        <taxon>Metazoa</taxon>
        <taxon>Ecdysozoa</taxon>
        <taxon>Nematoda</taxon>
        <taxon>Chromadorea</taxon>
        <taxon>Rhabditida</taxon>
        <taxon>Tylenchina</taxon>
        <taxon>Panagrolaimomorpha</taxon>
        <taxon>Strongyloidoidea</taxon>
        <taxon>Steinernematidae</taxon>
        <taxon>Steinernema</taxon>
    </lineage>
</organism>
<feature type="compositionally biased region" description="Low complexity" evidence="1">
    <location>
        <begin position="93"/>
        <end position="107"/>
    </location>
</feature>
<evidence type="ECO:0000313" key="3">
    <source>
        <dbReference type="Proteomes" id="UP000298663"/>
    </source>
</evidence>
<comment type="caution">
    <text evidence="2">The sequence shown here is derived from an EMBL/GenBank/DDBJ whole genome shotgun (WGS) entry which is preliminary data.</text>
</comment>
<feature type="compositionally biased region" description="Basic and acidic residues" evidence="1">
    <location>
        <begin position="113"/>
        <end position="132"/>
    </location>
</feature>
<evidence type="ECO:0000256" key="1">
    <source>
        <dbReference type="SAM" id="MobiDB-lite"/>
    </source>
</evidence>
<dbReference type="Proteomes" id="UP000298663">
    <property type="component" value="Unassembled WGS sequence"/>
</dbReference>
<reference evidence="2 3" key="2">
    <citation type="journal article" date="2019" name="G3 (Bethesda)">
        <title>Hybrid Assembly of the Genome of the Entomopathogenic Nematode Steinernema carpocapsae Identifies the X-Chromosome.</title>
        <authorList>
            <person name="Serra L."/>
            <person name="Macchietto M."/>
            <person name="Macias-Munoz A."/>
            <person name="McGill C.J."/>
            <person name="Rodriguez I.M."/>
            <person name="Rodriguez B."/>
            <person name="Murad R."/>
            <person name="Mortazavi A."/>
        </authorList>
    </citation>
    <scope>NUCLEOTIDE SEQUENCE [LARGE SCALE GENOMIC DNA]</scope>
    <source>
        <strain evidence="2 3">ALL</strain>
    </source>
</reference>
<name>A0A4U5NVM8_STECR</name>
<accession>A0A4U5NVM8</accession>
<protein>
    <submittedName>
        <fullName evidence="2">Uncharacterized protein</fullName>
    </submittedName>
</protein>
<keyword evidence="3" id="KW-1185">Reference proteome</keyword>
<dbReference type="AlphaFoldDB" id="A0A4U5NVM8"/>
<gene>
    <name evidence="2" type="ORF">L596_011989</name>
</gene>
<proteinExistence type="predicted"/>
<reference evidence="2 3" key="1">
    <citation type="journal article" date="2015" name="Genome Biol.">
        <title>Comparative genomics of Steinernema reveals deeply conserved gene regulatory networks.</title>
        <authorList>
            <person name="Dillman A.R."/>
            <person name="Macchietto M."/>
            <person name="Porter C.F."/>
            <person name="Rogers A."/>
            <person name="Williams B."/>
            <person name="Antoshechkin I."/>
            <person name="Lee M.M."/>
            <person name="Goodwin Z."/>
            <person name="Lu X."/>
            <person name="Lewis E.E."/>
            <person name="Goodrich-Blair H."/>
            <person name="Stock S.P."/>
            <person name="Adams B.J."/>
            <person name="Sternberg P.W."/>
            <person name="Mortazavi A."/>
        </authorList>
    </citation>
    <scope>NUCLEOTIDE SEQUENCE [LARGE SCALE GENOMIC DNA]</scope>
    <source>
        <strain evidence="2 3">ALL</strain>
    </source>
</reference>